<dbReference type="EMBL" id="CP117812">
    <property type="protein sequence ID" value="WDE97530.1"/>
    <property type="molecule type" value="Genomic_DNA"/>
</dbReference>
<protein>
    <recommendedName>
        <fullName evidence="1">Transposase IS200-like domain-containing protein</fullName>
    </recommendedName>
</protein>
<dbReference type="RefSeq" id="WP_274151979.1">
    <property type="nucleotide sequence ID" value="NZ_CP117812.1"/>
</dbReference>
<organism evidence="2 3">
    <name type="scientific">Lentisphaera profundi</name>
    <dbReference type="NCBI Taxonomy" id="1658616"/>
    <lineage>
        <taxon>Bacteria</taxon>
        <taxon>Pseudomonadati</taxon>
        <taxon>Lentisphaerota</taxon>
        <taxon>Lentisphaeria</taxon>
        <taxon>Lentisphaerales</taxon>
        <taxon>Lentisphaeraceae</taxon>
        <taxon>Lentisphaera</taxon>
    </lineage>
</organism>
<dbReference type="Proteomes" id="UP001214250">
    <property type="component" value="Chromosome 2"/>
</dbReference>
<dbReference type="PANTHER" id="PTHR34322:SF2">
    <property type="entry name" value="TRANSPOSASE IS200-LIKE DOMAIN-CONTAINING PROTEIN"/>
    <property type="match status" value="1"/>
</dbReference>
<proteinExistence type="predicted"/>
<dbReference type="SUPFAM" id="SSF143422">
    <property type="entry name" value="Transposase IS200-like"/>
    <property type="match status" value="1"/>
</dbReference>
<sequence length="270" mass="32063">MKRSYDMESDVTFYHVIIKVPDNTLGNSAYAFNREHKTHLRKLVFWLESIYELELINYCIMSTHAHFIIRRDRESKLSLIQAAYRYKKYKSLEEVPDARTCEVRKFAKRLNDLGDFMGNLQKRFTVWYNQQFEKCRRGQLFNHCYKAIQIKNTKALIRCLQYIELNPLRAQMVTNVTDYEFSSWADICHSTKRKEKLKLGIVKALRDFGLSYLSDTKIFRVYMRDLMELGSQGDREIKTGLEVLLLMRSSLWSRGRSISIVDESFIVKTE</sequence>
<dbReference type="PANTHER" id="PTHR34322">
    <property type="entry name" value="TRANSPOSASE, Y1_TNP DOMAIN-CONTAINING"/>
    <property type="match status" value="1"/>
</dbReference>
<accession>A0ABY7VTN1</accession>
<feature type="domain" description="Transposase IS200-like" evidence="1">
    <location>
        <begin position="20"/>
        <end position="166"/>
    </location>
</feature>
<evidence type="ECO:0000259" key="1">
    <source>
        <dbReference type="SMART" id="SM01321"/>
    </source>
</evidence>
<reference evidence="2 3" key="1">
    <citation type="submission" date="2023-02" db="EMBL/GenBank/DDBJ databases">
        <title>Genome sequence of Lentisphaera profundi SAORIC-696.</title>
        <authorList>
            <person name="Kim e."/>
            <person name="Cho J.-C."/>
            <person name="Choi A."/>
            <person name="Kang I."/>
        </authorList>
    </citation>
    <scope>NUCLEOTIDE SEQUENCE [LARGE SCALE GENOMIC DNA]</scope>
    <source>
        <strain evidence="2 3">SAORIC-696</strain>
    </source>
</reference>
<keyword evidence="3" id="KW-1185">Reference proteome</keyword>
<dbReference type="Gene3D" id="3.30.70.1290">
    <property type="entry name" value="Transposase IS200-like"/>
    <property type="match status" value="1"/>
</dbReference>
<dbReference type="SMART" id="SM01321">
    <property type="entry name" value="Y1_Tnp"/>
    <property type="match status" value="1"/>
</dbReference>
<dbReference type="InterPro" id="IPR002686">
    <property type="entry name" value="Transposase_17"/>
</dbReference>
<evidence type="ECO:0000313" key="2">
    <source>
        <dbReference type="EMBL" id="WDE97530.1"/>
    </source>
</evidence>
<evidence type="ECO:0000313" key="3">
    <source>
        <dbReference type="Proteomes" id="UP001214250"/>
    </source>
</evidence>
<gene>
    <name evidence="2" type="ORF">PQO03_17015</name>
</gene>
<dbReference type="InterPro" id="IPR036515">
    <property type="entry name" value="Transposase_17_sf"/>
</dbReference>
<name>A0ABY7VTN1_9BACT</name>